<keyword evidence="1" id="KW-1185">Reference proteome</keyword>
<dbReference type="Proteomes" id="UP000887565">
    <property type="component" value="Unplaced"/>
</dbReference>
<organism evidence="1 2">
    <name type="scientific">Romanomermis culicivorax</name>
    <name type="common">Nematode worm</name>
    <dbReference type="NCBI Taxonomy" id="13658"/>
    <lineage>
        <taxon>Eukaryota</taxon>
        <taxon>Metazoa</taxon>
        <taxon>Ecdysozoa</taxon>
        <taxon>Nematoda</taxon>
        <taxon>Enoplea</taxon>
        <taxon>Dorylaimia</taxon>
        <taxon>Mermithida</taxon>
        <taxon>Mermithoidea</taxon>
        <taxon>Mermithidae</taxon>
        <taxon>Romanomermis</taxon>
    </lineage>
</organism>
<reference evidence="2" key="1">
    <citation type="submission" date="2022-11" db="UniProtKB">
        <authorList>
            <consortium name="WormBaseParasite"/>
        </authorList>
    </citation>
    <scope>IDENTIFICATION</scope>
</reference>
<dbReference type="WBParaSite" id="nRc.2.0.1.t37697-RA">
    <property type="protein sequence ID" value="nRc.2.0.1.t37697-RA"/>
    <property type="gene ID" value="nRc.2.0.1.g37697"/>
</dbReference>
<evidence type="ECO:0000313" key="1">
    <source>
        <dbReference type="Proteomes" id="UP000887565"/>
    </source>
</evidence>
<evidence type="ECO:0000313" key="2">
    <source>
        <dbReference type="WBParaSite" id="nRc.2.0.1.t37697-RA"/>
    </source>
</evidence>
<accession>A0A915KG34</accession>
<name>A0A915KG34_ROMCU</name>
<proteinExistence type="predicted"/>
<protein>
    <submittedName>
        <fullName evidence="2">Uncharacterized protein</fullName>
    </submittedName>
</protein>
<dbReference type="AlphaFoldDB" id="A0A915KG34"/>
<sequence length="100" mass="10901">MTHLWTAANPATTWKRGNPAYMTHLGKKTHKTVITIMTNLTALPAKTACAPFKTSLQVFHGMPTNPKHITPKIASCSSIKTPNKTQETVKVDPITICSNS</sequence>